<geneLocation type="plasmid" evidence="2 3">
    <name>pREB8</name>
</geneLocation>
<sequence>MNNHPDLDQLKTSLEYEVSINYKVSLFPYNHKERGYKIDANAPNIWIVIHGFNSSPKSSRIEHFVNSLDEIIRSKQGEVIPHVNTENLYGISPSDQILIMDWSTAAKSSTLKGIPLNYISVSLTVERVGHALSEILKQARVETKQINIIAHSLGSYVGAYAAKFLGGVNTMTLLDPAATYNPPEYKEPIDILENAPRFDEVSNYSIQYGSTSKLGTRDTLTHESYWVDIPGINPNDEHGEILRWFIDNARRPIKSGIASKFNFFASEPQYSKIGLLKDDADVDGWEGTFWAIYHGDGWFTSEPKIFPGKKQRTLVQQALVFIPT</sequence>
<evidence type="ECO:0000259" key="1">
    <source>
        <dbReference type="Pfam" id="PF00151"/>
    </source>
</evidence>
<dbReference type="AlphaFoldDB" id="A8ZR16"/>
<feature type="domain" description="Lipase" evidence="1">
    <location>
        <begin position="46"/>
        <end position="184"/>
    </location>
</feature>
<dbReference type="HOGENOM" id="CLU_856916_0_0_3"/>
<keyword evidence="3" id="KW-1185">Reference proteome</keyword>
<dbReference type="InterPro" id="IPR029058">
    <property type="entry name" value="AB_hydrolase_fold"/>
</dbReference>
<dbReference type="Gene3D" id="3.40.50.1820">
    <property type="entry name" value="alpha/beta hydrolase"/>
    <property type="match status" value="1"/>
</dbReference>
<dbReference type="Proteomes" id="UP000000268">
    <property type="component" value="Plasmid pREB8"/>
</dbReference>
<dbReference type="EMBL" id="CP000845">
    <property type="protein sequence ID" value="ABW33452.1"/>
    <property type="molecule type" value="Genomic_DNA"/>
</dbReference>
<keyword evidence="2" id="KW-0614">Plasmid</keyword>
<organism evidence="2 3">
    <name type="scientific">Acaryochloris marina (strain MBIC 11017)</name>
    <dbReference type="NCBI Taxonomy" id="329726"/>
    <lineage>
        <taxon>Bacteria</taxon>
        <taxon>Bacillati</taxon>
        <taxon>Cyanobacteriota</taxon>
        <taxon>Cyanophyceae</taxon>
        <taxon>Acaryochloridales</taxon>
        <taxon>Acaryochloridaceae</taxon>
        <taxon>Acaryochloris</taxon>
    </lineage>
</organism>
<dbReference type="SUPFAM" id="SSF53474">
    <property type="entry name" value="alpha/beta-Hydrolases"/>
    <property type="match status" value="1"/>
</dbReference>
<dbReference type="Pfam" id="PF00151">
    <property type="entry name" value="Lipase"/>
    <property type="match status" value="1"/>
</dbReference>
<dbReference type="InterPro" id="IPR013818">
    <property type="entry name" value="Lipase"/>
</dbReference>
<protein>
    <submittedName>
        <fullName evidence="2">Lipase superfamily, putative</fullName>
    </submittedName>
</protein>
<accession>A8ZR16</accession>
<reference evidence="2 3" key="1">
    <citation type="journal article" date="2008" name="Proc. Natl. Acad. Sci. U.S.A.">
        <title>Niche adaptation and genome expansion in the chlorophyll d-producing cyanobacterium Acaryochloris marina.</title>
        <authorList>
            <person name="Swingley W.D."/>
            <person name="Chen M."/>
            <person name="Cheung P.C."/>
            <person name="Conrad A.L."/>
            <person name="Dejesa L.C."/>
            <person name="Hao J."/>
            <person name="Honchak B.M."/>
            <person name="Karbach L.E."/>
            <person name="Kurdoglu A."/>
            <person name="Lahiri S."/>
            <person name="Mastrian S.D."/>
            <person name="Miyashita H."/>
            <person name="Page L."/>
            <person name="Ramakrishna P."/>
            <person name="Satoh S."/>
            <person name="Sattley W.M."/>
            <person name="Shimada Y."/>
            <person name="Taylor H.L."/>
            <person name="Tomo T."/>
            <person name="Tsuchiya T."/>
            <person name="Wang Z.T."/>
            <person name="Raymond J."/>
            <person name="Mimuro M."/>
            <person name="Blankenship R.E."/>
            <person name="Touchman J.W."/>
        </authorList>
    </citation>
    <scope>NUCLEOTIDE SEQUENCE [LARGE SCALE GENOMIC DNA]</scope>
    <source>
        <strain evidence="3">MBIC 11017</strain>
        <plasmid evidence="3">Plasmid pREB8</plasmid>
    </source>
</reference>
<dbReference type="GO" id="GO:0016298">
    <property type="term" value="F:lipase activity"/>
    <property type="evidence" value="ECO:0007669"/>
    <property type="project" value="InterPro"/>
</dbReference>
<dbReference type="OrthoDB" id="504471at2"/>
<proteinExistence type="predicted"/>
<name>A8ZR16_ACAM1</name>
<dbReference type="KEGG" id="amr:AM1_H0102"/>
<evidence type="ECO:0000313" key="2">
    <source>
        <dbReference type="EMBL" id="ABW33452.1"/>
    </source>
</evidence>
<dbReference type="RefSeq" id="WP_012168511.1">
    <property type="nucleotide sequence ID" value="NC_009933.1"/>
</dbReference>
<evidence type="ECO:0000313" key="3">
    <source>
        <dbReference type="Proteomes" id="UP000000268"/>
    </source>
</evidence>
<gene>
    <name evidence="2" type="ordered locus">AM1_H0102</name>
</gene>